<feature type="signal peptide" evidence="1">
    <location>
        <begin position="1"/>
        <end position="22"/>
    </location>
</feature>
<protein>
    <submittedName>
        <fullName evidence="2">Uncharacterized protein</fullName>
    </submittedName>
</protein>
<evidence type="ECO:0000313" key="2">
    <source>
        <dbReference type="EMBL" id="SJZ51591.1"/>
    </source>
</evidence>
<name>A0A1T4LAH7_9BACT</name>
<accession>A0A1T4LAH7</accession>
<organism evidence="2 3">
    <name type="scientific">Segatella oulorum</name>
    <dbReference type="NCBI Taxonomy" id="28136"/>
    <lineage>
        <taxon>Bacteria</taxon>
        <taxon>Pseudomonadati</taxon>
        <taxon>Bacteroidota</taxon>
        <taxon>Bacteroidia</taxon>
        <taxon>Bacteroidales</taxon>
        <taxon>Prevotellaceae</taxon>
        <taxon>Segatella</taxon>
    </lineage>
</organism>
<feature type="chain" id="PRO_5010586339" evidence="1">
    <location>
        <begin position="23"/>
        <end position="409"/>
    </location>
</feature>
<evidence type="ECO:0000256" key="1">
    <source>
        <dbReference type="SAM" id="SignalP"/>
    </source>
</evidence>
<keyword evidence="1" id="KW-0732">Signal</keyword>
<dbReference type="AlphaFoldDB" id="A0A1T4LAH7"/>
<dbReference type="STRING" id="28136.SAMN02745202_00352"/>
<dbReference type="eggNOG" id="ENOG502ZC3H">
    <property type="taxonomic scope" value="Bacteria"/>
</dbReference>
<evidence type="ECO:0000313" key="3">
    <source>
        <dbReference type="Proteomes" id="UP000190065"/>
    </source>
</evidence>
<proteinExistence type="predicted"/>
<reference evidence="2 3" key="1">
    <citation type="submission" date="2017-02" db="EMBL/GenBank/DDBJ databases">
        <authorList>
            <person name="Peterson S.W."/>
        </authorList>
    </citation>
    <scope>NUCLEOTIDE SEQUENCE [LARGE SCALE GENOMIC DNA]</scope>
    <source>
        <strain evidence="2 3">ATCC 43324</strain>
    </source>
</reference>
<dbReference type="RefSeq" id="WP_025069831.1">
    <property type="nucleotide sequence ID" value="NZ_FUXK01000003.1"/>
</dbReference>
<dbReference type="Proteomes" id="UP000190065">
    <property type="component" value="Unassembled WGS sequence"/>
</dbReference>
<sequence>MKKLNYYIVTLLGLLCPLMTWAEETDLGVPKVWTVPAVFTCDAEVTFYYDMTDVQFPEGVDLYLWAWTPTEPDAGNGGNSSTFAKLTYLGNNIYCKKMIPTQYFHTNKAAFESDDWPGFWSRLKTKDGSKWSSVFQAPDSRSEFKAFKESGKGFMFYSGRKSKGFTEKFMLDEPLTVLFNPDVYKLGGRTLTELATDADFVQFGVHSGLNNWAIMQSLDVWRPACLQKVEVKKLSNGLYVWQVGVPVDYYSTNPQDDGSLKNTDLADPDKRAAFELDNMTYLVVKVVKDGAGVNQWGVNSGNQLQKAGQAVPYPDPVFSIFPTRISQEDILTITREYNERTAGDLTYTLIAGGKTITGVMEGVRDKRQATVNLQKELKGISATQLQLVVKNAHGVTLVDTTIPLLTPDK</sequence>
<gene>
    <name evidence="2" type="ORF">SAMN02745202_00352</name>
</gene>
<dbReference type="EMBL" id="FUXK01000003">
    <property type="protein sequence ID" value="SJZ51591.1"/>
    <property type="molecule type" value="Genomic_DNA"/>
</dbReference>